<name>A0ABN4I2E2_9BURK</name>
<evidence type="ECO:0000256" key="4">
    <source>
        <dbReference type="ARBA" id="ARBA00023004"/>
    </source>
</evidence>
<evidence type="ECO:0000256" key="2">
    <source>
        <dbReference type="ARBA" id="ARBA00022964"/>
    </source>
</evidence>
<protein>
    <recommendedName>
        <fullName evidence="6">2-oxoadipate dioxygenase/decarboxylase</fullName>
        <ecNumber evidence="6">1.13.11.93</ecNumber>
    </recommendedName>
    <alternativeName>
        <fullName evidence="7">2-hydroxyglutarate synthase</fullName>
    </alternativeName>
</protein>
<reference evidence="9" key="1">
    <citation type="journal article" date="2015" name="Genome Announc.">
        <title>Complete Genome Sequence of Herbaspirillum hiltneri N3 (DSM 17495), Isolated from Surface-Sterilized Wheat Roots.</title>
        <authorList>
            <person name="Guizelini D."/>
            <person name="Saizaki P.M."/>
            <person name="Coimbra N.A."/>
            <person name="Weiss V.A."/>
            <person name="Faoro H."/>
            <person name="Sfeir M.Z."/>
            <person name="Baura V.A."/>
            <person name="Monteiro R.A."/>
            <person name="Chubatsu L.S."/>
            <person name="Souza E.M."/>
            <person name="Cruz L.M."/>
            <person name="Pedrosa F.O."/>
            <person name="Raittz R.T."/>
            <person name="Marchaukoski J.N."/>
            <person name="Steffens M.B."/>
        </authorList>
    </citation>
    <scope>NUCLEOTIDE SEQUENCE [LARGE SCALE GENOMIC DNA]</scope>
    <source>
        <strain evidence="9">N3</strain>
    </source>
</reference>
<keyword evidence="9" id="KW-1185">Reference proteome</keyword>
<keyword evidence="4" id="KW-0408">Iron</keyword>
<accession>A0ABN4I2E2</accession>
<evidence type="ECO:0000256" key="1">
    <source>
        <dbReference type="ARBA" id="ARBA00001954"/>
    </source>
</evidence>
<evidence type="ECO:0000313" key="9">
    <source>
        <dbReference type="Proteomes" id="UP000063429"/>
    </source>
</evidence>
<organism evidence="8 9">
    <name type="scientific">Herbaspirillum hiltneri N3</name>
    <dbReference type="NCBI Taxonomy" id="1262470"/>
    <lineage>
        <taxon>Bacteria</taxon>
        <taxon>Pseudomonadati</taxon>
        <taxon>Pseudomonadota</taxon>
        <taxon>Betaproteobacteria</taxon>
        <taxon>Burkholderiales</taxon>
        <taxon>Oxalobacteraceae</taxon>
        <taxon>Herbaspirillum</taxon>
    </lineage>
</organism>
<dbReference type="EC" id="1.13.11.93" evidence="6"/>
<keyword evidence="2" id="KW-0223">Dioxygenase</keyword>
<proteinExistence type="inferred from homology"/>
<evidence type="ECO:0000256" key="5">
    <source>
        <dbReference type="ARBA" id="ARBA00035013"/>
    </source>
</evidence>
<sequence length="361" mass="39267">MTTPVRDSNLHLLLTSAYQNDNAVERLFNLLEVPASALHPASISVTRLELAQALNMLLFDKLLQAVPAGRDYVADAAAAGTKIRFDHGAVRTVLRGKAASFPDGEALFTRMLLPLGYRLAGLYPLPRINMTGHVYTHADDPENIAQFFVSELHPEKFSAGFQDTVDALLATSRDPLQADMLALLDKLADDGALPITSAQRLLPAMLGCFARHHDLPTLPQYDALRAESAEMAWISTEGNVFNHATDRVADVDATAEHQRQLGRPIKDLVEVSRNGRVRQTAFRADKVSYQLKDADGALIDVTVPGSFYEFISRDTYIDDAGVRKLDLTFDSGNAQGIFKMTAGATTATETDAAAKSGGDVR</sequence>
<dbReference type="Proteomes" id="UP000063429">
    <property type="component" value="Chromosome"/>
</dbReference>
<comment type="cofactor">
    <cofactor evidence="1">
        <name>Fe(2+)</name>
        <dbReference type="ChEBI" id="CHEBI:29033"/>
    </cofactor>
</comment>
<evidence type="ECO:0000313" key="8">
    <source>
        <dbReference type="EMBL" id="AKZ65240.1"/>
    </source>
</evidence>
<dbReference type="RefSeq" id="WP_053201390.1">
    <property type="nucleotide sequence ID" value="NZ_CP011409.1"/>
</dbReference>
<dbReference type="Gene3D" id="3.10.180.50">
    <property type="match status" value="1"/>
</dbReference>
<evidence type="ECO:0000256" key="3">
    <source>
        <dbReference type="ARBA" id="ARBA00023002"/>
    </source>
</evidence>
<keyword evidence="3" id="KW-0560">Oxidoreductase</keyword>
<evidence type="ECO:0000256" key="6">
    <source>
        <dbReference type="ARBA" id="ARBA00035023"/>
    </source>
</evidence>
<gene>
    <name evidence="8" type="ORF">F506_08265</name>
</gene>
<dbReference type="SMART" id="SM01150">
    <property type="entry name" value="DUF1338"/>
    <property type="match status" value="1"/>
</dbReference>
<dbReference type="CDD" id="cd16349">
    <property type="entry name" value="VOC_like"/>
    <property type="match status" value="1"/>
</dbReference>
<dbReference type="InterPro" id="IPR009770">
    <property type="entry name" value="HGLS"/>
</dbReference>
<evidence type="ECO:0000256" key="7">
    <source>
        <dbReference type="ARBA" id="ARBA00035045"/>
    </source>
</evidence>
<dbReference type="Pfam" id="PF07063">
    <property type="entry name" value="HGLS"/>
    <property type="match status" value="1"/>
</dbReference>
<comment type="similarity">
    <text evidence="5">Belongs to the 2-oxoadipate dioxygenase/decarboxylase family.</text>
</comment>
<dbReference type="EMBL" id="CP011409">
    <property type="protein sequence ID" value="AKZ65240.1"/>
    <property type="molecule type" value="Genomic_DNA"/>
</dbReference>